<evidence type="ECO:0000259" key="2">
    <source>
        <dbReference type="PROSITE" id="PS51677"/>
    </source>
</evidence>
<dbReference type="GO" id="GO:0016810">
    <property type="term" value="F:hydrolase activity, acting on carbon-nitrogen (but not peptide) bonds"/>
    <property type="evidence" value="ECO:0007669"/>
    <property type="project" value="InterPro"/>
</dbReference>
<dbReference type="PROSITE" id="PS51677">
    <property type="entry name" value="NODB"/>
    <property type="match status" value="1"/>
</dbReference>
<evidence type="ECO:0000313" key="3">
    <source>
        <dbReference type="EMBL" id="RCW47482.1"/>
    </source>
</evidence>
<evidence type="ECO:0000313" key="4">
    <source>
        <dbReference type="Proteomes" id="UP000252415"/>
    </source>
</evidence>
<dbReference type="GO" id="GO:0005975">
    <property type="term" value="P:carbohydrate metabolic process"/>
    <property type="evidence" value="ECO:0007669"/>
    <property type="project" value="InterPro"/>
</dbReference>
<protein>
    <submittedName>
        <fullName evidence="3">Peptidoglycan/xylan/chitin deacetylase (PgdA/CDA1 family)</fullName>
    </submittedName>
</protein>
<dbReference type="SUPFAM" id="SSF88713">
    <property type="entry name" value="Glycoside hydrolase/deacetylase"/>
    <property type="match status" value="1"/>
</dbReference>
<dbReference type="PANTHER" id="PTHR10587">
    <property type="entry name" value="GLYCOSYL TRANSFERASE-RELATED"/>
    <property type="match status" value="1"/>
</dbReference>
<keyword evidence="4" id="KW-1185">Reference proteome</keyword>
<reference evidence="3 4" key="1">
    <citation type="submission" date="2018-07" db="EMBL/GenBank/DDBJ databases">
        <title>Genomic Encyclopedia of Type Strains, Phase III (KMG-III): the genomes of soil and plant-associated and newly described type strains.</title>
        <authorList>
            <person name="Whitman W."/>
        </authorList>
    </citation>
    <scope>NUCLEOTIDE SEQUENCE [LARGE SCALE GENOMIC DNA]</scope>
    <source>
        <strain evidence="3 4">CECT 7506</strain>
    </source>
</reference>
<dbReference type="EMBL" id="QPJD01000008">
    <property type="protein sequence ID" value="RCW47482.1"/>
    <property type="molecule type" value="Genomic_DNA"/>
</dbReference>
<feature type="chain" id="PRO_5039026810" evidence="1">
    <location>
        <begin position="25"/>
        <end position="289"/>
    </location>
</feature>
<proteinExistence type="predicted"/>
<evidence type="ECO:0000256" key="1">
    <source>
        <dbReference type="SAM" id="SignalP"/>
    </source>
</evidence>
<dbReference type="Gene3D" id="3.20.20.370">
    <property type="entry name" value="Glycoside hydrolase/deacetylase"/>
    <property type="match status" value="1"/>
</dbReference>
<keyword evidence="1" id="KW-0732">Signal</keyword>
<dbReference type="OrthoDB" id="2649545at2"/>
<dbReference type="AlphaFoldDB" id="A0A368VYW2"/>
<dbReference type="InterPro" id="IPR002509">
    <property type="entry name" value="NODB_dom"/>
</dbReference>
<name>A0A368VYW2_9BACL</name>
<sequence>MLKMKRCYTPIIIALSILSACSNAGQEQYTRTQNAPSGFEIQSADGIEPSVAGNMNALAGGSETTERVLRPISNYELQKKFPNILVLRGSLQKNRIALTFDDGPDRRFTPQVLDVLKKHNVKATFFLMGSRVEGHPDITRRIHQEGHSIGNHTYWHPKLWQESIDRMRWEVTQTDAAIQKVVGYSPKLFRAPYGGVNDQLLTEFGKMNFSVIGWSVDSMDWTQIDSATVQKNVLSNLHPGAVVLMHSGGHWTQDLSGMVQAVDALIPRLKREGAEFVTIPQMFNLPERK</sequence>
<organism evidence="3 4">
    <name type="scientific">Paenibacillus prosopidis</name>
    <dbReference type="NCBI Taxonomy" id="630520"/>
    <lineage>
        <taxon>Bacteria</taxon>
        <taxon>Bacillati</taxon>
        <taxon>Bacillota</taxon>
        <taxon>Bacilli</taxon>
        <taxon>Bacillales</taxon>
        <taxon>Paenibacillaceae</taxon>
        <taxon>Paenibacillus</taxon>
    </lineage>
</organism>
<dbReference type="Pfam" id="PF01522">
    <property type="entry name" value="Polysacc_deac_1"/>
    <property type="match status" value="1"/>
</dbReference>
<dbReference type="CDD" id="cd10917">
    <property type="entry name" value="CE4_NodB_like_6s_7s"/>
    <property type="match status" value="1"/>
</dbReference>
<accession>A0A368VYW2</accession>
<dbReference type="InterPro" id="IPR050248">
    <property type="entry name" value="Polysacc_deacetylase_ArnD"/>
</dbReference>
<dbReference type="InterPro" id="IPR011330">
    <property type="entry name" value="Glyco_hydro/deAcase_b/a-brl"/>
</dbReference>
<gene>
    <name evidence="3" type="ORF">DFP97_10897</name>
</gene>
<dbReference type="PROSITE" id="PS51257">
    <property type="entry name" value="PROKAR_LIPOPROTEIN"/>
    <property type="match status" value="1"/>
</dbReference>
<feature type="signal peptide" evidence="1">
    <location>
        <begin position="1"/>
        <end position="24"/>
    </location>
</feature>
<comment type="caution">
    <text evidence="3">The sequence shown here is derived from an EMBL/GenBank/DDBJ whole genome shotgun (WGS) entry which is preliminary data.</text>
</comment>
<feature type="domain" description="NodB homology" evidence="2">
    <location>
        <begin position="94"/>
        <end position="277"/>
    </location>
</feature>
<dbReference type="Proteomes" id="UP000252415">
    <property type="component" value="Unassembled WGS sequence"/>
</dbReference>